<evidence type="ECO:0000313" key="2">
    <source>
        <dbReference type="Proteomes" id="UP000245838"/>
    </source>
</evidence>
<dbReference type="Proteomes" id="UP000245838">
    <property type="component" value="Chromosome sggmmb4_Chromosome"/>
</dbReference>
<protein>
    <submittedName>
        <fullName evidence="1">Uncharacterized protein</fullName>
    </submittedName>
</protein>
<dbReference type="EMBL" id="LN854557">
    <property type="protein sequence ID" value="CRL44537.1"/>
    <property type="molecule type" value="Genomic_DNA"/>
</dbReference>
<name>A0A193QH89_SODGM</name>
<proteinExistence type="predicted"/>
<organism evidence="1 2">
    <name type="scientific">Sodalis glossinidius (strain morsitans)</name>
    <dbReference type="NCBI Taxonomy" id="343509"/>
    <lineage>
        <taxon>Bacteria</taxon>
        <taxon>Pseudomonadati</taxon>
        <taxon>Pseudomonadota</taxon>
        <taxon>Gammaproteobacteria</taxon>
        <taxon>Enterobacterales</taxon>
        <taxon>Bruguierivoracaceae</taxon>
        <taxon>Sodalis</taxon>
    </lineage>
</organism>
<gene>
    <name evidence="1" type="ORF">SGGMMB4_01677</name>
</gene>
<reference evidence="1 2" key="1">
    <citation type="submission" date="2015-05" db="EMBL/GenBank/DDBJ databases">
        <authorList>
            <person name="Goodhead I."/>
        </authorList>
    </citation>
    <scope>NUCLEOTIDE SEQUENCE [LARGE SCALE GENOMIC DNA]</scope>
    <source>
        <strain evidence="2">morsitans</strain>
    </source>
</reference>
<dbReference type="AlphaFoldDB" id="A0A193QH89"/>
<dbReference type="RefSeq" id="WP_148203385.1">
    <property type="nucleotide sequence ID" value="NC_007712.1"/>
</dbReference>
<sequence>MGKYRSVGFHAIQVFFKDTDMPEEYLSMCAPTITYDFLRFITLEKKECIIPASRVKHLKVLPLEKYRASNKSESKHTFCTSIDSDCINNIQKELRILFNNRPVN</sequence>
<accession>A0A193QH89</accession>
<evidence type="ECO:0000313" key="1">
    <source>
        <dbReference type="EMBL" id="CRL44537.1"/>
    </source>
</evidence>